<gene>
    <name evidence="8" type="ORF">UT27_C0003G0059</name>
</gene>
<keyword evidence="4 5" id="KW-0560">Oxidoreductase</keyword>
<evidence type="ECO:0000256" key="2">
    <source>
        <dbReference type="ARBA" id="ARBA00012682"/>
    </source>
</evidence>
<dbReference type="Gene3D" id="3.55.40.20">
    <property type="entry name" value="Iron/manganese superoxide dismutase, C-terminal domain"/>
    <property type="match status" value="1"/>
</dbReference>
<evidence type="ECO:0000256" key="4">
    <source>
        <dbReference type="ARBA" id="ARBA00023002"/>
    </source>
</evidence>
<keyword evidence="3 5" id="KW-0479">Metal-binding</keyword>
<comment type="catalytic activity">
    <reaction evidence="5">
        <text>2 superoxide + 2 H(+) = H2O2 + O2</text>
        <dbReference type="Rhea" id="RHEA:20696"/>
        <dbReference type="ChEBI" id="CHEBI:15378"/>
        <dbReference type="ChEBI" id="CHEBI:15379"/>
        <dbReference type="ChEBI" id="CHEBI:16240"/>
        <dbReference type="ChEBI" id="CHEBI:18421"/>
        <dbReference type="EC" id="1.15.1.1"/>
    </reaction>
</comment>
<comment type="function">
    <text evidence="5">Destroys radicals which are normally produced within the cells and which are toxic to biological systems.</text>
</comment>
<protein>
    <recommendedName>
        <fullName evidence="2 5">Superoxide dismutase</fullName>
        <ecNumber evidence="2 5">1.15.1.1</ecNumber>
    </recommendedName>
</protein>
<comment type="similarity">
    <text evidence="1 5">Belongs to the iron/manganese superoxide dismutase family.</text>
</comment>
<dbReference type="InterPro" id="IPR019831">
    <property type="entry name" value="Mn/Fe_SOD_N"/>
</dbReference>
<comment type="caution">
    <text evidence="8">The sequence shown here is derived from an EMBL/GenBank/DDBJ whole genome shotgun (WGS) entry which is preliminary data.</text>
</comment>
<sequence>MLKKFEEKKFNIPALKGISAKTIEDHLKLYAGYVKNTNLILQKIEELAKDSEKYAYELGEIQRRFGFEYDGMRNHEIYFDALSNGAKIISKDGELHKAIESTSGSFEAWLARFKAIAMSRGIGWAMLYYDKKDKCLLNAYVGDHELGQLSGCAVVLALDMWEHAYIADYSPGGKKDYVEDFFVNLNWEVIEKNFKEAL</sequence>
<dbReference type="GO" id="GO:0004784">
    <property type="term" value="F:superoxide dismutase activity"/>
    <property type="evidence" value="ECO:0007669"/>
    <property type="project" value="UniProtKB-EC"/>
</dbReference>
<evidence type="ECO:0000259" key="6">
    <source>
        <dbReference type="Pfam" id="PF00081"/>
    </source>
</evidence>
<dbReference type="AlphaFoldDB" id="A0A837HNP1"/>
<dbReference type="InterPro" id="IPR036324">
    <property type="entry name" value="Mn/Fe_SOD_N_sf"/>
</dbReference>
<evidence type="ECO:0000256" key="3">
    <source>
        <dbReference type="ARBA" id="ARBA00022723"/>
    </source>
</evidence>
<feature type="domain" description="Manganese/iron superoxide dismutase N-terminal" evidence="6">
    <location>
        <begin position="18"/>
        <end position="83"/>
    </location>
</feature>
<organism evidence="8 9">
    <name type="scientific">Candidatus Nomurabacteria bacterium GW2011_GWD2_39_12</name>
    <dbReference type="NCBI Taxonomy" id="1618759"/>
    <lineage>
        <taxon>Bacteria</taxon>
        <taxon>Candidatus Nomuraibacteriota</taxon>
    </lineage>
</organism>
<evidence type="ECO:0000259" key="7">
    <source>
        <dbReference type="Pfam" id="PF02777"/>
    </source>
</evidence>
<dbReference type="Pfam" id="PF00081">
    <property type="entry name" value="Sod_Fe_N"/>
    <property type="match status" value="1"/>
</dbReference>
<evidence type="ECO:0000313" key="8">
    <source>
        <dbReference type="EMBL" id="KKR02102.1"/>
    </source>
</evidence>
<dbReference type="InterPro" id="IPR036314">
    <property type="entry name" value="SOD_C_sf"/>
</dbReference>
<evidence type="ECO:0000256" key="1">
    <source>
        <dbReference type="ARBA" id="ARBA00008714"/>
    </source>
</evidence>
<dbReference type="InterPro" id="IPR019832">
    <property type="entry name" value="Mn/Fe_SOD_C"/>
</dbReference>
<evidence type="ECO:0000256" key="5">
    <source>
        <dbReference type="RuleBase" id="RU000414"/>
    </source>
</evidence>
<feature type="domain" description="Manganese/iron superoxide dismutase C-terminal" evidence="7">
    <location>
        <begin position="92"/>
        <end position="193"/>
    </location>
</feature>
<name>A0A837HNP1_9BACT</name>
<dbReference type="PANTHER" id="PTHR11404:SF6">
    <property type="entry name" value="SUPEROXIDE DISMUTASE [MN], MITOCHONDRIAL"/>
    <property type="match status" value="1"/>
</dbReference>
<dbReference type="Pfam" id="PF02777">
    <property type="entry name" value="Sod_Fe_C"/>
    <property type="match status" value="1"/>
</dbReference>
<dbReference type="EC" id="1.15.1.1" evidence="2 5"/>
<dbReference type="SUPFAM" id="SSF54719">
    <property type="entry name" value="Fe,Mn superoxide dismutase (SOD), C-terminal domain"/>
    <property type="match status" value="1"/>
</dbReference>
<dbReference type="GO" id="GO:0046872">
    <property type="term" value="F:metal ion binding"/>
    <property type="evidence" value="ECO:0007669"/>
    <property type="project" value="UniProtKB-KW"/>
</dbReference>
<proteinExistence type="inferred from homology"/>
<dbReference type="PANTHER" id="PTHR11404">
    <property type="entry name" value="SUPEROXIDE DISMUTASE 2"/>
    <property type="match status" value="1"/>
</dbReference>
<dbReference type="Gene3D" id="1.10.287.990">
    <property type="entry name" value="Fe,Mn superoxide dismutase (SOD) domain"/>
    <property type="match status" value="1"/>
</dbReference>
<dbReference type="SUPFAM" id="SSF46609">
    <property type="entry name" value="Fe,Mn superoxide dismutase (SOD), N-terminal domain"/>
    <property type="match status" value="1"/>
</dbReference>
<dbReference type="InterPro" id="IPR050265">
    <property type="entry name" value="Fe/Mn_Superoxide_Dismutase"/>
</dbReference>
<evidence type="ECO:0000313" key="9">
    <source>
        <dbReference type="Proteomes" id="UP000033998"/>
    </source>
</evidence>
<dbReference type="Proteomes" id="UP000033998">
    <property type="component" value="Unassembled WGS sequence"/>
</dbReference>
<accession>A0A837HNP1</accession>
<reference evidence="8 9" key="1">
    <citation type="journal article" date="2015" name="Nature">
        <title>rRNA introns, odd ribosomes, and small enigmatic genomes across a large radiation of phyla.</title>
        <authorList>
            <person name="Brown C.T."/>
            <person name="Hug L.A."/>
            <person name="Thomas B.C."/>
            <person name="Sharon I."/>
            <person name="Castelle C.J."/>
            <person name="Singh A."/>
            <person name="Wilkins M.J."/>
            <person name="Williams K.H."/>
            <person name="Banfield J.F."/>
        </authorList>
    </citation>
    <scope>NUCLEOTIDE SEQUENCE [LARGE SCALE GENOMIC DNA]</scope>
</reference>
<dbReference type="EMBL" id="LBWE01000003">
    <property type="protein sequence ID" value="KKR02102.1"/>
    <property type="molecule type" value="Genomic_DNA"/>
</dbReference>